<reference evidence="3" key="1">
    <citation type="submission" date="2020-09" db="EMBL/GenBank/DDBJ databases">
        <title>Secondary metabolite and genome analysis of marine Streptomyces chumphonensis KK1-2T.</title>
        <authorList>
            <person name="Phongsopitanun W."/>
            <person name="Kanchanasin P."/>
            <person name="Pittayakhajonwut P."/>
            <person name="Suwanborirux K."/>
            <person name="Tanasupawat S."/>
        </authorList>
    </citation>
    <scope>NUCLEOTIDE SEQUENCE</scope>
    <source>
        <strain evidence="3">KK1-2</strain>
    </source>
</reference>
<accession>A0A927IB13</accession>
<evidence type="ECO:0000313" key="4">
    <source>
        <dbReference type="Proteomes" id="UP000632289"/>
    </source>
</evidence>
<sequence length="254" mass="26348">MDHPRYATFVRPARPGALVLLLHGGRSDALEPPPRWNLPGLRMRPFARAVARSCAAERPVVARVRYRHRGWNGERADAARDAAVALEALVEELGDVPVVLVGHSMGGRAALRVGGHPQVRGVVGLAPWCPAGEPVAHLAGRGLVLLHDESDRMTDPRGTWSLASRARAAGARACGVVLAGSDHAMLRRAGDWHALTAAVTRGLLDPAAMPPKVAAALDPPAGSPATLLTPRDVLSGAPAPAPAGGVGGGRGREA</sequence>
<feature type="compositionally biased region" description="Gly residues" evidence="1">
    <location>
        <begin position="244"/>
        <end position="254"/>
    </location>
</feature>
<feature type="domain" description="Serine aminopeptidase S33" evidence="2">
    <location>
        <begin position="68"/>
        <end position="134"/>
    </location>
</feature>
<dbReference type="GO" id="GO:0016787">
    <property type="term" value="F:hydrolase activity"/>
    <property type="evidence" value="ECO:0007669"/>
    <property type="project" value="UniProtKB-KW"/>
</dbReference>
<dbReference type="EMBL" id="JACXYU010000001">
    <property type="protein sequence ID" value="MBD3930375.1"/>
    <property type="molecule type" value="Genomic_DNA"/>
</dbReference>
<dbReference type="InterPro" id="IPR022742">
    <property type="entry name" value="Hydrolase_4"/>
</dbReference>
<dbReference type="SUPFAM" id="SSF53474">
    <property type="entry name" value="alpha/beta-Hydrolases"/>
    <property type="match status" value="1"/>
</dbReference>
<gene>
    <name evidence="3" type="ORF">IF129_02130</name>
</gene>
<organism evidence="3 4">
    <name type="scientific">Streptomyces chumphonensis</name>
    <dbReference type="NCBI Taxonomy" id="1214925"/>
    <lineage>
        <taxon>Bacteria</taxon>
        <taxon>Bacillati</taxon>
        <taxon>Actinomycetota</taxon>
        <taxon>Actinomycetes</taxon>
        <taxon>Kitasatosporales</taxon>
        <taxon>Streptomycetaceae</taxon>
        <taxon>Streptomyces</taxon>
    </lineage>
</organism>
<dbReference type="Gene3D" id="3.40.50.1820">
    <property type="entry name" value="alpha/beta hydrolase"/>
    <property type="match status" value="1"/>
</dbReference>
<protein>
    <submittedName>
        <fullName evidence="3">Alpha/beta hydrolase</fullName>
    </submittedName>
</protein>
<feature type="region of interest" description="Disordered" evidence="1">
    <location>
        <begin position="216"/>
        <end position="254"/>
    </location>
</feature>
<keyword evidence="3" id="KW-0378">Hydrolase</keyword>
<dbReference type="RefSeq" id="WP_191207659.1">
    <property type="nucleotide sequence ID" value="NZ_BAABKL010000039.1"/>
</dbReference>
<dbReference type="InterPro" id="IPR029058">
    <property type="entry name" value="AB_hydrolase_fold"/>
</dbReference>
<proteinExistence type="predicted"/>
<comment type="caution">
    <text evidence="3">The sequence shown here is derived from an EMBL/GenBank/DDBJ whole genome shotgun (WGS) entry which is preliminary data.</text>
</comment>
<evidence type="ECO:0000259" key="2">
    <source>
        <dbReference type="Pfam" id="PF12146"/>
    </source>
</evidence>
<dbReference type="Proteomes" id="UP000632289">
    <property type="component" value="Unassembled WGS sequence"/>
</dbReference>
<name>A0A927IB13_9ACTN</name>
<dbReference type="Pfam" id="PF12146">
    <property type="entry name" value="Hydrolase_4"/>
    <property type="match status" value="1"/>
</dbReference>
<dbReference type="AlphaFoldDB" id="A0A927IB13"/>
<keyword evidence="4" id="KW-1185">Reference proteome</keyword>
<evidence type="ECO:0000313" key="3">
    <source>
        <dbReference type="EMBL" id="MBD3930375.1"/>
    </source>
</evidence>
<evidence type="ECO:0000256" key="1">
    <source>
        <dbReference type="SAM" id="MobiDB-lite"/>
    </source>
</evidence>